<dbReference type="Pfam" id="PF13476">
    <property type="entry name" value="AAA_23"/>
    <property type="match status" value="1"/>
</dbReference>
<feature type="coiled-coil region" evidence="1">
    <location>
        <begin position="391"/>
        <end position="453"/>
    </location>
</feature>
<dbReference type="InterPro" id="IPR038729">
    <property type="entry name" value="Rad50/SbcC_AAA"/>
</dbReference>
<dbReference type="HOGENOM" id="CLU_450285_0_0_2"/>
<dbReference type="EMBL" id="CP009507">
    <property type="protein sequence ID" value="AKB33454.1"/>
    <property type="molecule type" value="Genomic_DNA"/>
</dbReference>
<feature type="coiled-coil region" evidence="1">
    <location>
        <begin position="319"/>
        <end position="346"/>
    </location>
</feature>
<dbReference type="SUPFAM" id="SSF52540">
    <property type="entry name" value="P-loop containing nucleoside triphosphate hydrolases"/>
    <property type="match status" value="1"/>
</dbReference>
<dbReference type="Proteomes" id="UP000033092">
    <property type="component" value="Chromosome"/>
</dbReference>
<dbReference type="PATRIC" id="fig|1434119.4.peg.3620"/>
<name>A0A0E3PGF8_9EURY</name>
<dbReference type="RefSeq" id="WP_148705729.1">
    <property type="nucleotide sequence ID" value="NZ_CP009507.1"/>
</dbReference>
<dbReference type="AlphaFoldDB" id="A0A0E3PGF8"/>
<organism evidence="3 4">
    <name type="scientific">Methanosarcina siciliae HI350</name>
    <dbReference type="NCBI Taxonomy" id="1434119"/>
    <lineage>
        <taxon>Archaea</taxon>
        <taxon>Methanobacteriati</taxon>
        <taxon>Methanobacteriota</taxon>
        <taxon>Stenosarchaea group</taxon>
        <taxon>Methanomicrobia</taxon>
        <taxon>Methanosarcinales</taxon>
        <taxon>Methanosarcinaceae</taxon>
        <taxon>Methanosarcina</taxon>
    </lineage>
</organism>
<dbReference type="InterPro" id="IPR027417">
    <property type="entry name" value="P-loop_NTPase"/>
</dbReference>
<dbReference type="Gene3D" id="3.40.50.300">
    <property type="entry name" value="P-loop containing nucleotide triphosphate hydrolases"/>
    <property type="match status" value="2"/>
</dbReference>
<dbReference type="GO" id="GO:0006302">
    <property type="term" value="P:double-strand break repair"/>
    <property type="evidence" value="ECO:0007669"/>
    <property type="project" value="InterPro"/>
</dbReference>
<evidence type="ECO:0000313" key="3">
    <source>
        <dbReference type="EMBL" id="AKB33454.1"/>
    </source>
</evidence>
<sequence>MNKFRIKEFKIEKFNSRRYLGVNSTKLENHILIYGEHKSGKSTTLDALSYSIFGIRGSSRPINNRAATHIKMSNNEFELTLDRKTGNNHTFVIKNLIDGNIETITELDSINHKLRDIFNYHSEDFLEFRAKLLYQDPESSIRKYDSKKLLKVLSFYTDLNSKNEEIEKLKNEIKNKTEENEYLFVEKKELENDLKEKTTMKYTSKNYLEHLKQLIYSHDDGSIKQVFDVKKTNLELWKDIRDLQRKNLSLQRDLNIAYRSKLELEKFHEETLINLIKEIISVLICPVCGKKANLSKIDYKYNAKKCPYCGDENYDKELYENVAKKIQASSDELPKLNEKIQAMDNEYKKNCKILGQLKSKLNNLDLILNPEIVRNVEGFESFEDTNFKNFIEEQRVKLNKFQSEFEENEINIKELNNQIKNKTNDIAKISKEIKSLELKISALEKEFEEKSIKKFLEKVNYYYGRLMGYKKQPIVLENGKLLFKTRLRNKYDEIDDISAPKEIGESEKKCLDAAFLFAFIDLDNEYKSSLIDFVILDDPADGLYDDTTLPEDAHSKTNLLNLIKEKCRNDDAQFLILTADQSYNEILELPTTSITFNKDLFRFGSP</sequence>
<evidence type="ECO:0000259" key="2">
    <source>
        <dbReference type="Pfam" id="PF13476"/>
    </source>
</evidence>
<evidence type="ECO:0000313" key="4">
    <source>
        <dbReference type="Proteomes" id="UP000033092"/>
    </source>
</evidence>
<evidence type="ECO:0000256" key="1">
    <source>
        <dbReference type="SAM" id="Coils"/>
    </source>
</evidence>
<accession>A0A0E3PGF8</accession>
<gene>
    <name evidence="3" type="ORF">MSSIH_2764</name>
</gene>
<dbReference type="KEGG" id="msz:MSSIH_2764"/>
<keyword evidence="1" id="KW-0175">Coiled coil</keyword>
<proteinExistence type="predicted"/>
<protein>
    <recommendedName>
        <fullName evidence="2">Rad50/SbcC-type AAA domain-containing protein</fullName>
    </recommendedName>
</protein>
<feature type="coiled-coil region" evidence="1">
    <location>
        <begin position="156"/>
        <end position="193"/>
    </location>
</feature>
<dbReference type="GO" id="GO:0016887">
    <property type="term" value="F:ATP hydrolysis activity"/>
    <property type="evidence" value="ECO:0007669"/>
    <property type="project" value="InterPro"/>
</dbReference>
<feature type="domain" description="Rad50/SbcC-type AAA" evidence="2">
    <location>
        <begin position="31"/>
        <end position="211"/>
    </location>
</feature>
<reference evidence="3 4" key="1">
    <citation type="submission" date="2014-07" db="EMBL/GenBank/DDBJ databases">
        <title>Methanogenic archaea and the global carbon cycle.</title>
        <authorList>
            <person name="Henriksen J.R."/>
            <person name="Luke J."/>
            <person name="Reinhart S."/>
            <person name="Benedict M.N."/>
            <person name="Youngblut N.D."/>
            <person name="Metcalf M.E."/>
            <person name="Whitaker R.J."/>
            <person name="Metcalf W.W."/>
        </authorList>
    </citation>
    <scope>NUCLEOTIDE SEQUENCE [LARGE SCALE GENOMIC DNA]</scope>
    <source>
        <strain evidence="3 4">HI350</strain>
    </source>
</reference>
<dbReference type="GeneID" id="41606911"/>